<dbReference type="RefSeq" id="WP_069177127.1">
    <property type="nucleotide sequence ID" value="NZ_CP017037.1"/>
</dbReference>
<gene>
    <name evidence="2" type="ORF">BCB69_04440</name>
    <name evidence="3" type="ORF">DX915_04960</name>
</gene>
<dbReference type="GO" id="GO:0047661">
    <property type="term" value="F:amino-acid racemase activity"/>
    <property type="evidence" value="ECO:0007669"/>
    <property type="project" value="TreeGrafter"/>
</dbReference>
<reference evidence="3 5" key="3">
    <citation type="submission" date="2018-08" db="EMBL/GenBank/DDBJ databases">
        <title>Draft genome sequence of Dialister pneumosintes KCOM 1685.</title>
        <authorList>
            <person name="Kook J.-K."/>
            <person name="Park S.-N."/>
            <person name="Lim Y.K."/>
        </authorList>
    </citation>
    <scope>NUCLEOTIDE SEQUENCE [LARGE SCALE GENOMIC DNA]</scope>
    <source>
        <strain evidence="3 5">KCOM 1685</strain>
    </source>
</reference>
<evidence type="ECO:0000313" key="2">
    <source>
        <dbReference type="EMBL" id="AOH39271.1"/>
    </source>
</evidence>
<evidence type="ECO:0000256" key="1">
    <source>
        <dbReference type="ARBA" id="ARBA00023235"/>
    </source>
</evidence>
<keyword evidence="1" id="KW-0413">Isomerase</keyword>
<dbReference type="KEGG" id="dpn:BCB69_04440"/>
<dbReference type="SUPFAM" id="SSF53681">
    <property type="entry name" value="Aspartate/glutamate racemase"/>
    <property type="match status" value="2"/>
</dbReference>
<dbReference type="OrthoDB" id="9801055at2"/>
<dbReference type="GO" id="GO:0009252">
    <property type="term" value="P:peptidoglycan biosynthetic process"/>
    <property type="evidence" value="ECO:0007669"/>
    <property type="project" value="TreeGrafter"/>
</dbReference>
<dbReference type="STRING" id="39950.BCB69_04440"/>
<dbReference type="AlphaFoldDB" id="A0A1B3WE99"/>
<sequence>MDNRFIGIMDSGVGGLTVAKYIKENYPLEGIIFIGDTLHNPYGSLSPENIALYAERLKQFLLQQNIKMLIIGCNTISFNTPSSFYEEDIPVIPMSLKIPCLEEMEEVTVLATPATINTHKHKYIIEKQYPNIIIHEIGLPTLAHAIEMGASEREVDAIIKKEVSKHQAQNTEMAFLACTHYPLVLSSLKKYLPKAKFWDPAQATVEYGMQALLKKEAHASSTGQKKFYFTSDVSIAEPLVKNLFGTDANIEEINL</sequence>
<dbReference type="EMBL" id="QWKU01000001">
    <property type="protein sequence ID" value="RID94833.1"/>
    <property type="molecule type" value="Genomic_DNA"/>
</dbReference>
<dbReference type="Proteomes" id="UP000266262">
    <property type="component" value="Unassembled WGS sequence"/>
</dbReference>
<organism evidence="2 4">
    <name type="scientific">Dialister pneumosintes</name>
    <dbReference type="NCBI Taxonomy" id="39950"/>
    <lineage>
        <taxon>Bacteria</taxon>
        <taxon>Bacillati</taxon>
        <taxon>Bacillota</taxon>
        <taxon>Negativicutes</taxon>
        <taxon>Veillonellales</taxon>
        <taxon>Veillonellaceae</taxon>
        <taxon>Dialister</taxon>
    </lineage>
</organism>
<dbReference type="InterPro" id="IPR001920">
    <property type="entry name" value="Asp/Glu_race"/>
</dbReference>
<dbReference type="EMBL" id="CP017037">
    <property type="protein sequence ID" value="AOH39271.1"/>
    <property type="molecule type" value="Genomic_DNA"/>
</dbReference>
<protein>
    <submittedName>
        <fullName evidence="3">Glutamate racemase</fullName>
    </submittedName>
</protein>
<dbReference type="Proteomes" id="UP000094757">
    <property type="component" value="Chromosome"/>
</dbReference>
<evidence type="ECO:0000313" key="5">
    <source>
        <dbReference type="Proteomes" id="UP000266262"/>
    </source>
</evidence>
<evidence type="ECO:0000313" key="4">
    <source>
        <dbReference type="Proteomes" id="UP000094757"/>
    </source>
</evidence>
<dbReference type="Gene3D" id="3.40.50.1860">
    <property type="match status" value="2"/>
</dbReference>
<reference evidence="2" key="1">
    <citation type="submission" date="2016-08" db="EMBL/GenBank/DDBJ databases">
        <authorList>
            <person name="Seilhamer J.J."/>
        </authorList>
    </citation>
    <scope>NUCLEOTIDE SEQUENCE [LARGE SCALE GENOMIC DNA]</scope>
    <source>
        <strain evidence="2">F0677</strain>
    </source>
</reference>
<keyword evidence="5" id="KW-1185">Reference proteome</keyword>
<accession>A0A1B3WE99</accession>
<dbReference type="PANTHER" id="PTHR21198:SF3">
    <property type="entry name" value="GLUTAMATE RACEMASE"/>
    <property type="match status" value="1"/>
</dbReference>
<reference evidence="4" key="2">
    <citation type="submission" date="2016-08" db="EMBL/GenBank/DDBJ databases">
        <authorList>
            <person name="Holder M.E."/>
            <person name="Ajami N.J."/>
            <person name="Petrosino J.F."/>
        </authorList>
    </citation>
    <scope>NUCLEOTIDE SEQUENCE [LARGE SCALE GENOMIC DNA]</scope>
    <source>
        <strain evidence="4">F0677</strain>
    </source>
</reference>
<dbReference type="PANTHER" id="PTHR21198">
    <property type="entry name" value="GLUTAMATE RACEMASE"/>
    <property type="match status" value="1"/>
</dbReference>
<name>A0A1B3WE99_9FIRM</name>
<proteinExistence type="predicted"/>
<evidence type="ECO:0000313" key="3">
    <source>
        <dbReference type="EMBL" id="RID94833.1"/>
    </source>
</evidence>